<dbReference type="Gene3D" id="3.30.420.10">
    <property type="entry name" value="Ribonuclease H-like superfamily/Ribonuclease H"/>
    <property type="match status" value="1"/>
</dbReference>
<dbReference type="Proteomes" id="UP001302126">
    <property type="component" value="Unassembled WGS sequence"/>
</dbReference>
<dbReference type="InterPro" id="IPR012337">
    <property type="entry name" value="RNaseH-like_sf"/>
</dbReference>
<keyword evidence="2" id="KW-1185">Reference proteome</keyword>
<reference evidence="1" key="1">
    <citation type="journal article" date="2023" name="Mol. Phylogenet. Evol.">
        <title>Genome-scale phylogeny and comparative genomics of the fungal order Sordariales.</title>
        <authorList>
            <person name="Hensen N."/>
            <person name="Bonometti L."/>
            <person name="Westerberg I."/>
            <person name="Brannstrom I.O."/>
            <person name="Guillou S."/>
            <person name="Cros-Aarteil S."/>
            <person name="Calhoun S."/>
            <person name="Haridas S."/>
            <person name="Kuo A."/>
            <person name="Mondo S."/>
            <person name="Pangilinan J."/>
            <person name="Riley R."/>
            <person name="LaButti K."/>
            <person name="Andreopoulos B."/>
            <person name="Lipzen A."/>
            <person name="Chen C."/>
            <person name="Yan M."/>
            <person name="Daum C."/>
            <person name="Ng V."/>
            <person name="Clum A."/>
            <person name="Steindorff A."/>
            <person name="Ohm R.A."/>
            <person name="Martin F."/>
            <person name="Silar P."/>
            <person name="Natvig D.O."/>
            <person name="Lalanne C."/>
            <person name="Gautier V."/>
            <person name="Ament-Velasquez S.L."/>
            <person name="Kruys A."/>
            <person name="Hutchinson M.I."/>
            <person name="Powell A.J."/>
            <person name="Barry K."/>
            <person name="Miller A.N."/>
            <person name="Grigoriev I.V."/>
            <person name="Debuchy R."/>
            <person name="Gladieux P."/>
            <person name="Hiltunen Thoren M."/>
            <person name="Johannesson H."/>
        </authorList>
    </citation>
    <scope>NUCLEOTIDE SEQUENCE</scope>
    <source>
        <strain evidence="1">PSN309</strain>
    </source>
</reference>
<dbReference type="AlphaFoldDB" id="A0AAN7AD61"/>
<protein>
    <recommendedName>
        <fullName evidence="3">RNase H type-1 domain-containing protein</fullName>
    </recommendedName>
</protein>
<dbReference type="SUPFAM" id="SSF53098">
    <property type="entry name" value="Ribonuclease H-like"/>
    <property type="match status" value="1"/>
</dbReference>
<evidence type="ECO:0008006" key="3">
    <source>
        <dbReference type="Google" id="ProtNLM"/>
    </source>
</evidence>
<proteinExistence type="predicted"/>
<comment type="caution">
    <text evidence="1">The sequence shown here is derived from an EMBL/GenBank/DDBJ whole genome shotgun (WGS) entry which is preliminary data.</text>
</comment>
<sequence length="248" mass="26629">MASALSLQTIRAVRFLPKLRALKYQIYCDASVDSSRPGGKGGIAVVHSLYRPGAPENRQQVGYAFPVDMTMGSTAAEGLAVLQAFKHAESELAFVSNLRDPSARPRKVSFKIFTDSKSIVDGLITTGTTSGSVLRKPSLTNNLITTILTAQKQLEETGAKMNMTVSSAVLYVPGHSGAYLNELANQLSVRTRKTGKPLYQVSGTVLEKSPSHHNNVFHAARSQFLAAAKSTVIPPSQSPVTKPKESTQ</sequence>
<reference evidence="1" key="2">
    <citation type="submission" date="2023-05" db="EMBL/GenBank/DDBJ databases">
        <authorList>
            <consortium name="Lawrence Berkeley National Laboratory"/>
            <person name="Steindorff A."/>
            <person name="Hensen N."/>
            <person name="Bonometti L."/>
            <person name="Westerberg I."/>
            <person name="Brannstrom I.O."/>
            <person name="Guillou S."/>
            <person name="Cros-Aarteil S."/>
            <person name="Calhoun S."/>
            <person name="Haridas S."/>
            <person name="Kuo A."/>
            <person name="Mondo S."/>
            <person name="Pangilinan J."/>
            <person name="Riley R."/>
            <person name="Labutti K."/>
            <person name="Andreopoulos B."/>
            <person name="Lipzen A."/>
            <person name="Chen C."/>
            <person name="Yanf M."/>
            <person name="Daum C."/>
            <person name="Ng V."/>
            <person name="Clum A."/>
            <person name="Ohm R."/>
            <person name="Martin F."/>
            <person name="Silar P."/>
            <person name="Natvig D."/>
            <person name="Lalanne C."/>
            <person name="Gautier V."/>
            <person name="Ament-Velasquez S.L."/>
            <person name="Kruys A."/>
            <person name="Hutchinson M.I."/>
            <person name="Powell A.J."/>
            <person name="Barry K."/>
            <person name="Miller A.N."/>
            <person name="Grigoriev I.V."/>
            <person name="Debuchy R."/>
            <person name="Gladieux P."/>
            <person name="Thoren M.H."/>
            <person name="Johannesson H."/>
        </authorList>
    </citation>
    <scope>NUCLEOTIDE SEQUENCE</scope>
    <source>
        <strain evidence="1">PSN309</strain>
    </source>
</reference>
<organism evidence="1 2">
    <name type="scientific">Podospora australis</name>
    <dbReference type="NCBI Taxonomy" id="1536484"/>
    <lineage>
        <taxon>Eukaryota</taxon>
        <taxon>Fungi</taxon>
        <taxon>Dikarya</taxon>
        <taxon>Ascomycota</taxon>
        <taxon>Pezizomycotina</taxon>
        <taxon>Sordariomycetes</taxon>
        <taxon>Sordariomycetidae</taxon>
        <taxon>Sordariales</taxon>
        <taxon>Podosporaceae</taxon>
        <taxon>Podospora</taxon>
    </lineage>
</organism>
<accession>A0AAN7AD61</accession>
<name>A0AAN7AD61_9PEZI</name>
<dbReference type="InterPro" id="IPR036397">
    <property type="entry name" value="RNaseH_sf"/>
</dbReference>
<evidence type="ECO:0000313" key="1">
    <source>
        <dbReference type="EMBL" id="KAK4182843.1"/>
    </source>
</evidence>
<gene>
    <name evidence="1" type="ORF">QBC35DRAFT_456884</name>
</gene>
<evidence type="ECO:0000313" key="2">
    <source>
        <dbReference type="Proteomes" id="UP001302126"/>
    </source>
</evidence>
<dbReference type="GO" id="GO:0003676">
    <property type="term" value="F:nucleic acid binding"/>
    <property type="evidence" value="ECO:0007669"/>
    <property type="project" value="InterPro"/>
</dbReference>
<dbReference type="EMBL" id="MU864605">
    <property type="protein sequence ID" value="KAK4182843.1"/>
    <property type="molecule type" value="Genomic_DNA"/>
</dbReference>